<organism evidence="3 4">
    <name type="scientific">Ligilactobacillus araffinosus DSM 20653</name>
    <dbReference type="NCBI Taxonomy" id="1423820"/>
    <lineage>
        <taxon>Bacteria</taxon>
        <taxon>Bacillati</taxon>
        <taxon>Bacillota</taxon>
        <taxon>Bacilli</taxon>
        <taxon>Lactobacillales</taxon>
        <taxon>Lactobacillaceae</taxon>
        <taxon>Ligilactobacillus</taxon>
    </lineage>
</organism>
<protein>
    <recommendedName>
        <fullName evidence="2">HTH cro/C1-type domain-containing protein</fullName>
    </recommendedName>
</protein>
<proteinExistence type="predicted"/>
<dbReference type="EMBL" id="AYYZ01000030">
    <property type="protein sequence ID" value="KRM51521.1"/>
    <property type="molecule type" value="Genomic_DNA"/>
</dbReference>
<comment type="caution">
    <text evidence="3">The sequence shown here is derived from an EMBL/GenBank/DDBJ whole genome shotgun (WGS) entry which is preliminary data.</text>
</comment>
<keyword evidence="1" id="KW-0238">DNA-binding</keyword>
<feature type="domain" description="HTH cro/C1-type" evidence="2">
    <location>
        <begin position="7"/>
        <end position="61"/>
    </location>
</feature>
<evidence type="ECO:0000313" key="3">
    <source>
        <dbReference type="EMBL" id="KRM51521.1"/>
    </source>
</evidence>
<reference evidence="3 4" key="1">
    <citation type="journal article" date="2015" name="Genome Announc.">
        <title>Expanding the biotechnology potential of lactobacilli through comparative genomics of 213 strains and associated genera.</title>
        <authorList>
            <person name="Sun Z."/>
            <person name="Harris H.M."/>
            <person name="McCann A."/>
            <person name="Guo C."/>
            <person name="Argimon S."/>
            <person name="Zhang W."/>
            <person name="Yang X."/>
            <person name="Jeffery I.B."/>
            <person name="Cooney J.C."/>
            <person name="Kagawa T.F."/>
            <person name="Liu W."/>
            <person name="Song Y."/>
            <person name="Salvetti E."/>
            <person name="Wrobel A."/>
            <person name="Rasinkangas P."/>
            <person name="Parkhill J."/>
            <person name="Rea M.C."/>
            <person name="O'Sullivan O."/>
            <person name="Ritari J."/>
            <person name="Douillard F.P."/>
            <person name="Paul Ross R."/>
            <person name="Yang R."/>
            <person name="Briner A.E."/>
            <person name="Felis G.E."/>
            <person name="de Vos W.M."/>
            <person name="Barrangou R."/>
            <person name="Klaenhammer T.R."/>
            <person name="Caufield P.W."/>
            <person name="Cui Y."/>
            <person name="Zhang H."/>
            <person name="O'Toole P.W."/>
        </authorList>
    </citation>
    <scope>NUCLEOTIDE SEQUENCE [LARGE SCALE GENOMIC DNA]</scope>
    <source>
        <strain evidence="3 4">DSM 20653</strain>
    </source>
</reference>
<dbReference type="SMART" id="SM00530">
    <property type="entry name" value="HTH_XRE"/>
    <property type="match status" value="1"/>
</dbReference>
<dbReference type="AlphaFoldDB" id="A0A0R1ZA06"/>
<dbReference type="Gene3D" id="1.10.260.40">
    <property type="entry name" value="lambda repressor-like DNA-binding domains"/>
    <property type="match status" value="1"/>
</dbReference>
<dbReference type="PANTHER" id="PTHR46558">
    <property type="entry name" value="TRACRIPTIONAL REGULATORY PROTEIN-RELATED-RELATED"/>
    <property type="match status" value="1"/>
</dbReference>
<dbReference type="STRING" id="1423820.FC64_GL001331"/>
<dbReference type="Proteomes" id="UP000051291">
    <property type="component" value="Unassembled WGS sequence"/>
</dbReference>
<dbReference type="PATRIC" id="fig|1423820.4.peg.1357"/>
<keyword evidence="4" id="KW-1185">Reference proteome</keyword>
<evidence type="ECO:0000259" key="2">
    <source>
        <dbReference type="PROSITE" id="PS50943"/>
    </source>
</evidence>
<gene>
    <name evidence="3" type="ORF">FC64_GL001331</name>
</gene>
<sequence>MELGKNLEEERESYHFTQKEVADILHVSRQTVSNWERDVSYPDLESLVYLSDLYHISVDQLLNHAM</sequence>
<dbReference type="GO" id="GO:0003677">
    <property type="term" value="F:DNA binding"/>
    <property type="evidence" value="ECO:0007669"/>
    <property type="project" value="UniProtKB-KW"/>
</dbReference>
<dbReference type="SUPFAM" id="SSF47413">
    <property type="entry name" value="lambda repressor-like DNA-binding domains"/>
    <property type="match status" value="1"/>
</dbReference>
<dbReference type="RefSeq" id="WP_057907160.1">
    <property type="nucleotide sequence ID" value="NZ_AYYZ01000030.1"/>
</dbReference>
<dbReference type="InterPro" id="IPR010982">
    <property type="entry name" value="Lambda_DNA-bd_dom_sf"/>
</dbReference>
<dbReference type="PANTHER" id="PTHR46558:SF13">
    <property type="entry name" value="HTH-TYPE TRANSCRIPTIONAL REGULATOR IMMR"/>
    <property type="match status" value="1"/>
</dbReference>
<evidence type="ECO:0000313" key="4">
    <source>
        <dbReference type="Proteomes" id="UP000051291"/>
    </source>
</evidence>
<name>A0A0R1ZA06_9LACO</name>
<dbReference type="CDD" id="cd00093">
    <property type="entry name" value="HTH_XRE"/>
    <property type="match status" value="1"/>
</dbReference>
<dbReference type="InterPro" id="IPR001387">
    <property type="entry name" value="Cro/C1-type_HTH"/>
</dbReference>
<evidence type="ECO:0000256" key="1">
    <source>
        <dbReference type="ARBA" id="ARBA00023125"/>
    </source>
</evidence>
<accession>A0A0R1ZA06</accession>
<dbReference type="Pfam" id="PF01381">
    <property type="entry name" value="HTH_3"/>
    <property type="match status" value="1"/>
</dbReference>
<dbReference type="PROSITE" id="PS50943">
    <property type="entry name" value="HTH_CROC1"/>
    <property type="match status" value="1"/>
</dbReference>